<feature type="compositionally biased region" description="Low complexity" evidence="7">
    <location>
        <begin position="681"/>
        <end position="693"/>
    </location>
</feature>
<organism evidence="8 9">
    <name type="scientific">Bodo saltans</name>
    <name type="common">Flagellated protozoan</name>
    <dbReference type="NCBI Taxonomy" id="75058"/>
    <lineage>
        <taxon>Eukaryota</taxon>
        <taxon>Discoba</taxon>
        <taxon>Euglenozoa</taxon>
        <taxon>Kinetoplastea</taxon>
        <taxon>Metakinetoplastina</taxon>
        <taxon>Eubodonida</taxon>
        <taxon>Bodonidae</taxon>
        <taxon>Bodo</taxon>
    </lineage>
</organism>
<keyword evidence="4" id="KW-0677">Repeat</keyword>
<dbReference type="VEuPathDB" id="TriTrypDB:BSAL_27400"/>
<dbReference type="OrthoDB" id="541719at2759"/>
<dbReference type="GO" id="GO:0071014">
    <property type="term" value="C:post-mRNA release spliceosomal complex"/>
    <property type="evidence" value="ECO:0007669"/>
    <property type="project" value="TreeGrafter"/>
</dbReference>
<feature type="compositionally biased region" description="Low complexity" evidence="7">
    <location>
        <begin position="206"/>
        <end position="218"/>
    </location>
</feature>
<keyword evidence="9" id="KW-1185">Reference proteome</keyword>
<name>A0A0S4JKT1_BODSA</name>
<comment type="similarity">
    <text evidence="2">Belongs to the crooked-neck family.</text>
</comment>
<evidence type="ECO:0000256" key="7">
    <source>
        <dbReference type="SAM" id="MobiDB-lite"/>
    </source>
</evidence>
<evidence type="ECO:0000256" key="6">
    <source>
        <dbReference type="ARBA" id="ARBA00023242"/>
    </source>
</evidence>
<dbReference type="Gene3D" id="1.25.40.10">
    <property type="entry name" value="Tetratricopeptide repeat domain"/>
    <property type="match status" value="2"/>
</dbReference>
<dbReference type="OMA" id="HIKVWIS"/>
<dbReference type="GO" id="GO:0071007">
    <property type="term" value="C:U2-type catalytic step 2 spliceosome"/>
    <property type="evidence" value="ECO:0007669"/>
    <property type="project" value="TreeGrafter"/>
</dbReference>
<dbReference type="PANTHER" id="PTHR11246:SF3">
    <property type="entry name" value="CROOKED NECK-LIKE PROTEIN 1"/>
    <property type="match status" value="1"/>
</dbReference>
<proteinExistence type="inferred from homology"/>
<dbReference type="SMART" id="SM00386">
    <property type="entry name" value="HAT"/>
    <property type="match status" value="7"/>
</dbReference>
<dbReference type="GO" id="GO:0000245">
    <property type="term" value="P:spliceosomal complex assembly"/>
    <property type="evidence" value="ECO:0007669"/>
    <property type="project" value="TreeGrafter"/>
</dbReference>
<evidence type="ECO:0000256" key="1">
    <source>
        <dbReference type="ARBA" id="ARBA00004123"/>
    </source>
</evidence>
<dbReference type="InterPro" id="IPR011990">
    <property type="entry name" value="TPR-like_helical_dom_sf"/>
</dbReference>
<dbReference type="PANTHER" id="PTHR11246">
    <property type="entry name" value="PRE-MRNA SPLICING FACTOR"/>
    <property type="match status" value="1"/>
</dbReference>
<evidence type="ECO:0000256" key="2">
    <source>
        <dbReference type="ARBA" id="ARBA00008644"/>
    </source>
</evidence>
<sequence length="871" mass="96881">MAPKEKFARNNPAAQALKKGRSFRDLRASESQITAEQLIAQAQELQRLTGTVRDPSKILLSSPTELALYRQNTRKEFEEHVRKSFLDFGGWVRYAAWEEEQGAADCVRSIFERALSHHGEKKEFWRQYAEAEQRIGTADHARKILFRATTCLPQSVELWLKYVALEQSTHSDDHVRQVFQRWMMTRPPAFVWRLAVQFECYRNGSSSSGGASNNNNNNKQEQQHTAKATTAASDNDRVRVLLKDLVMKHNVAGSWAFYAGIELHALHDAERAIEVLQTALRALPGAQNEVSLHLLLAESLNACGDAPAARKTLVDLLEHCTRDATCLPEVRETVFNALASFERSSAATAGGASSSTERAAQESALINAQVRMRYRFMIEQQHQQQSTASGGTVLDAYASLAALEVASSSSSSAAEEVLRNGVATAQPHNDVEVQQHASLAMALARCMSHRAATTSGGDDKQAKTDAKEMLLKQLQAFPHGRLKNPALWTEACRAILACDAPDAIDVVRKVLGQALGACPDDELFRFYVWLEVEFIRGRDSLARAREIYKAWLDRFPLRCATWSNFALFEFQNHEIDRADSIFKMGIQLLSQRAKEAKIISEAFQFYDEVDALWKERLRCSMKRGGSGGEGRDAAAAHTAVVYEELLQASLGQYFGAFDAWRVTAEDAAQKKAAALEQQLQQKNNNNNNNNGNQRSTTDAVDSNDAAAATPEARRLTPPFFFYNGNQRSTTDAVDSNDAAAATPPEARRLTPPPPAAGAEVQPMIRRLAAALSGCIGFERRRDPTNGMEVLRNVFRNVVQTRRGDLQQRIAADTEFQRVMHERQWVELSLSPVFHLWRQMEAEFGTAESLSAVAGVAEPPKKKARLFKTSKA</sequence>
<evidence type="ECO:0000256" key="3">
    <source>
        <dbReference type="ARBA" id="ARBA00022664"/>
    </source>
</evidence>
<evidence type="ECO:0000256" key="5">
    <source>
        <dbReference type="ARBA" id="ARBA00023187"/>
    </source>
</evidence>
<evidence type="ECO:0000313" key="8">
    <source>
        <dbReference type="EMBL" id="CUG90535.1"/>
    </source>
</evidence>
<comment type="subcellular location">
    <subcellularLocation>
        <location evidence="1">Nucleus</location>
    </subcellularLocation>
</comment>
<evidence type="ECO:0000256" key="4">
    <source>
        <dbReference type="ARBA" id="ARBA00022737"/>
    </source>
</evidence>
<dbReference type="InterPro" id="IPR003107">
    <property type="entry name" value="HAT"/>
</dbReference>
<feature type="compositionally biased region" description="Polar residues" evidence="7">
    <location>
        <begin position="723"/>
        <end position="733"/>
    </location>
</feature>
<dbReference type="Pfam" id="PF23240">
    <property type="entry name" value="HAT_PRP39_N"/>
    <property type="match status" value="1"/>
</dbReference>
<protein>
    <submittedName>
        <fullName evidence="8">Uncharacterized protein</fullName>
    </submittedName>
</protein>
<dbReference type="InterPro" id="IPR045075">
    <property type="entry name" value="Syf1-like"/>
</dbReference>
<evidence type="ECO:0000313" key="9">
    <source>
        <dbReference type="Proteomes" id="UP000051952"/>
    </source>
</evidence>
<feature type="region of interest" description="Disordered" evidence="7">
    <location>
        <begin position="681"/>
        <end position="758"/>
    </location>
</feature>
<feature type="region of interest" description="Disordered" evidence="7">
    <location>
        <begin position="206"/>
        <end position="231"/>
    </location>
</feature>
<dbReference type="Proteomes" id="UP000051952">
    <property type="component" value="Unassembled WGS sequence"/>
</dbReference>
<dbReference type="GO" id="GO:0071011">
    <property type="term" value="C:precatalytic spliceosome"/>
    <property type="evidence" value="ECO:0007669"/>
    <property type="project" value="TreeGrafter"/>
</dbReference>
<gene>
    <name evidence="8" type="ORF">BSAL_27400</name>
</gene>
<dbReference type="AlphaFoldDB" id="A0A0S4JKT1"/>
<feature type="compositionally biased region" description="Polar residues" evidence="7">
    <location>
        <begin position="219"/>
        <end position="231"/>
    </location>
</feature>
<dbReference type="GO" id="GO:0000974">
    <property type="term" value="C:Prp19 complex"/>
    <property type="evidence" value="ECO:0007669"/>
    <property type="project" value="TreeGrafter"/>
</dbReference>
<dbReference type="SUPFAM" id="SSF48452">
    <property type="entry name" value="TPR-like"/>
    <property type="match status" value="2"/>
</dbReference>
<reference evidence="9" key="1">
    <citation type="submission" date="2015-09" db="EMBL/GenBank/DDBJ databases">
        <authorList>
            <consortium name="Pathogen Informatics"/>
        </authorList>
    </citation>
    <scope>NUCLEOTIDE SEQUENCE [LARGE SCALE GENOMIC DNA]</scope>
    <source>
        <strain evidence="9">Lake Konstanz</strain>
    </source>
</reference>
<keyword evidence="3" id="KW-0507">mRNA processing</keyword>
<keyword evidence="6" id="KW-0539">Nucleus</keyword>
<dbReference type="EMBL" id="CYKH01001841">
    <property type="protein sequence ID" value="CUG90535.1"/>
    <property type="molecule type" value="Genomic_DNA"/>
</dbReference>
<keyword evidence="5" id="KW-0508">mRNA splicing</keyword>
<accession>A0A0S4JKT1</accession>